<dbReference type="GO" id="GO:0010181">
    <property type="term" value="F:FMN binding"/>
    <property type="evidence" value="ECO:0007669"/>
    <property type="project" value="TreeGrafter"/>
</dbReference>
<evidence type="ECO:0000313" key="3">
    <source>
        <dbReference type="EMBL" id="GGA86666.1"/>
    </source>
</evidence>
<organism evidence="3 4">
    <name type="scientific">Ornithinibacillus halotolerans</name>
    <dbReference type="NCBI Taxonomy" id="1274357"/>
    <lineage>
        <taxon>Bacteria</taxon>
        <taxon>Bacillati</taxon>
        <taxon>Bacillota</taxon>
        <taxon>Bacilli</taxon>
        <taxon>Bacillales</taxon>
        <taxon>Bacillaceae</taxon>
        <taxon>Ornithinibacillus</taxon>
    </lineage>
</organism>
<dbReference type="InterPro" id="IPR029039">
    <property type="entry name" value="Flavoprotein-like_sf"/>
</dbReference>
<dbReference type="PANTHER" id="PTHR30543:SF21">
    <property type="entry name" value="NAD(P)H-DEPENDENT FMN REDUCTASE LOT6"/>
    <property type="match status" value="1"/>
</dbReference>
<evidence type="ECO:0000256" key="1">
    <source>
        <dbReference type="ARBA" id="ARBA00009428"/>
    </source>
</evidence>
<name>A0A916S6I8_9BACI</name>
<reference evidence="3" key="1">
    <citation type="journal article" date="2014" name="Int. J. Syst. Evol. Microbiol.">
        <title>Complete genome sequence of Corynebacterium casei LMG S-19264T (=DSM 44701T), isolated from a smear-ripened cheese.</title>
        <authorList>
            <consortium name="US DOE Joint Genome Institute (JGI-PGF)"/>
            <person name="Walter F."/>
            <person name="Albersmeier A."/>
            <person name="Kalinowski J."/>
            <person name="Ruckert C."/>
        </authorList>
    </citation>
    <scope>NUCLEOTIDE SEQUENCE</scope>
    <source>
        <strain evidence="3">CGMCC 1.12408</strain>
    </source>
</reference>
<gene>
    <name evidence="3" type="ORF">GCM10008025_31920</name>
</gene>
<feature type="domain" description="NADPH-dependent FMN reductase-like" evidence="2">
    <location>
        <begin position="4"/>
        <end position="151"/>
    </location>
</feature>
<dbReference type="EMBL" id="BMEY01000020">
    <property type="protein sequence ID" value="GGA86666.1"/>
    <property type="molecule type" value="Genomic_DNA"/>
</dbReference>
<sequence>MNMTKIGVFVGSLREESFSKKLANHVVNTFPAGYDAEIIGIGHLPFYNQDFDDKGNVPAEVVTFRDKVAACDAFLFVTPEYNRSIPAVLKNALDTASRPKTDSKWGGKPAAIISQSPGGLGGFGANHHIRQVLTCLNVPVLQQPEAYISNVATLLNDNGEVVNESTVEFLQHFVDQFVELLKRYV</sequence>
<comment type="caution">
    <text evidence="3">The sequence shown here is derived from an EMBL/GenBank/DDBJ whole genome shotgun (WGS) entry which is preliminary data.</text>
</comment>
<proteinExistence type="inferred from homology"/>
<dbReference type="InterPro" id="IPR005025">
    <property type="entry name" value="FMN_Rdtase-like_dom"/>
</dbReference>
<comment type="similarity">
    <text evidence="1">Belongs to the azoreductase type 2 family.</text>
</comment>
<dbReference type="PANTHER" id="PTHR30543">
    <property type="entry name" value="CHROMATE REDUCTASE"/>
    <property type="match status" value="1"/>
</dbReference>
<dbReference type="Pfam" id="PF03358">
    <property type="entry name" value="FMN_red"/>
    <property type="match status" value="1"/>
</dbReference>
<keyword evidence="4" id="KW-1185">Reference proteome</keyword>
<reference evidence="3" key="2">
    <citation type="submission" date="2020-09" db="EMBL/GenBank/DDBJ databases">
        <authorList>
            <person name="Sun Q."/>
            <person name="Zhou Y."/>
        </authorList>
    </citation>
    <scope>NUCLEOTIDE SEQUENCE</scope>
    <source>
        <strain evidence="3">CGMCC 1.12408</strain>
    </source>
</reference>
<accession>A0A916S6I8</accession>
<dbReference type="AlphaFoldDB" id="A0A916S6I8"/>
<dbReference type="Gene3D" id="3.40.50.360">
    <property type="match status" value="1"/>
</dbReference>
<dbReference type="Proteomes" id="UP000613512">
    <property type="component" value="Unassembled WGS sequence"/>
</dbReference>
<evidence type="ECO:0000313" key="4">
    <source>
        <dbReference type="Proteomes" id="UP000613512"/>
    </source>
</evidence>
<dbReference type="GO" id="GO:0016491">
    <property type="term" value="F:oxidoreductase activity"/>
    <property type="evidence" value="ECO:0007669"/>
    <property type="project" value="InterPro"/>
</dbReference>
<evidence type="ECO:0000259" key="2">
    <source>
        <dbReference type="Pfam" id="PF03358"/>
    </source>
</evidence>
<dbReference type="InterPro" id="IPR050712">
    <property type="entry name" value="NAD(P)H-dep_reductase"/>
</dbReference>
<dbReference type="SUPFAM" id="SSF52218">
    <property type="entry name" value="Flavoproteins"/>
    <property type="match status" value="1"/>
</dbReference>
<protein>
    <submittedName>
        <fullName evidence="3">ACP phosphodiesterase</fullName>
    </submittedName>
</protein>
<dbReference type="GO" id="GO:0005829">
    <property type="term" value="C:cytosol"/>
    <property type="evidence" value="ECO:0007669"/>
    <property type="project" value="TreeGrafter"/>
</dbReference>